<dbReference type="EMBL" id="VUMH01000008">
    <property type="protein sequence ID" value="MSS28188.1"/>
    <property type="molecule type" value="Genomic_DNA"/>
</dbReference>
<dbReference type="InterPro" id="IPR025161">
    <property type="entry name" value="IS402-like_dom"/>
</dbReference>
<dbReference type="PANTHER" id="PTHR30007">
    <property type="entry name" value="PHP DOMAIN PROTEIN"/>
    <property type="match status" value="1"/>
</dbReference>
<organism evidence="3 4">
    <name type="scientific">Desulfovibrio porci</name>
    <dbReference type="NCBI Taxonomy" id="2605782"/>
    <lineage>
        <taxon>Bacteria</taxon>
        <taxon>Pseudomonadati</taxon>
        <taxon>Thermodesulfobacteriota</taxon>
        <taxon>Desulfovibrionia</taxon>
        <taxon>Desulfovibrionales</taxon>
        <taxon>Desulfovibrionaceae</taxon>
        <taxon>Desulfovibrio</taxon>
    </lineage>
</organism>
<evidence type="ECO:0000259" key="1">
    <source>
        <dbReference type="Pfam" id="PF01609"/>
    </source>
</evidence>
<evidence type="ECO:0000313" key="4">
    <source>
        <dbReference type="Proteomes" id="UP000477488"/>
    </source>
</evidence>
<keyword evidence="4" id="KW-1185">Reference proteome</keyword>
<dbReference type="AlphaFoldDB" id="A0A6L5XM27"/>
<dbReference type="SUPFAM" id="SSF53098">
    <property type="entry name" value="Ribonuclease H-like"/>
    <property type="match status" value="1"/>
</dbReference>
<proteinExistence type="predicted"/>
<accession>A0A6L5XM27</accession>
<dbReference type="NCBIfam" id="NF033580">
    <property type="entry name" value="transpos_IS5_3"/>
    <property type="match status" value="1"/>
</dbReference>
<evidence type="ECO:0000259" key="2">
    <source>
        <dbReference type="Pfam" id="PF13340"/>
    </source>
</evidence>
<dbReference type="InterPro" id="IPR012337">
    <property type="entry name" value="RNaseH-like_sf"/>
</dbReference>
<reference evidence="3 4" key="1">
    <citation type="submission" date="2019-09" db="EMBL/GenBank/DDBJ databases">
        <title>In-depth cultivation of the pig gut microbiome towards novel bacterial diversity and tailored functional studies.</title>
        <authorList>
            <person name="Wylensek D."/>
            <person name="Hitch T.C.A."/>
            <person name="Clavel T."/>
        </authorList>
    </citation>
    <scope>NUCLEOTIDE SEQUENCE [LARGE SCALE GENOMIC DNA]</scope>
    <source>
        <strain evidence="3 4">PG-178-WT-4</strain>
    </source>
</reference>
<dbReference type="Proteomes" id="UP000477488">
    <property type="component" value="Unassembled WGS sequence"/>
</dbReference>
<evidence type="ECO:0000313" key="3">
    <source>
        <dbReference type="EMBL" id="MSS28188.1"/>
    </source>
</evidence>
<dbReference type="Pfam" id="PF01609">
    <property type="entry name" value="DDE_Tnp_1"/>
    <property type="match status" value="1"/>
</dbReference>
<dbReference type="GO" id="GO:0006313">
    <property type="term" value="P:DNA transposition"/>
    <property type="evidence" value="ECO:0007669"/>
    <property type="project" value="InterPro"/>
</dbReference>
<dbReference type="Pfam" id="PF13340">
    <property type="entry name" value="DUF4096"/>
    <property type="match status" value="1"/>
</dbReference>
<dbReference type="GO" id="GO:0004803">
    <property type="term" value="F:transposase activity"/>
    <property type="evidence" value="ECO:0007669"/>
    <property type="project" value="InterPro"/>
</dbReference>
<name>A0A6L5XM27_9BACT</name>
<dbReference type="InterPro" id="IPR002559">
    <property type="entry name" value="Transposase_11"/>
</dbReference>
<gene>
    <name evidence="3" type="ORF">FYJ44_09105</name>
</gene>
<feature type="domain" description="Insertion element IS402-like" evidence="2">
    <location>
        <begin position="11"/>
        <end position="83"/>
    </location>
</feature>
<comment type="caution">
    <text evidence="3">The sequence shown here is derived from an EMBL/GenBank/DDBJ whole genome shotgun (WGS) entry which is preliminary data.</text>
</comment>
<feature type="domain" description="Transposase IS4-like" evidence="1">
    <location>
        <begin position="96"/>
        <end position="245"/>
    </location>
</feature>
<protein>
    <submittedName>
        <fullName evidence="3">IS5 family transposase</fullName>
    </submittedName>
</protein>
<sequence>MLPAAHRRHDISDAVWKKLEPLLPGREGAWGGRAHDNRRFIDAVFWIMRTGAPWRDLPPDLGGWSNTHRSFIRWRDSGIWERLLETLIDEPDFEWLMIDASHCKVHPHAAGARGGNQDMSRTKGGFNSKLHLAVDSHGMPLRAIITQGTAADCKQATALIDGFNAQHLLADRGYDTNEILCQAASQGMSPVIPPKKNRKEQREYDKGLYKIRHLVENAFLHLKRWRGIATRYAKNTSSFLAAIHIRCIFLWASIS</sequence>
<dbReference type="GO" id="GO:0003677">
    <property type="term" value="F:DNA binding"/>
    <property type="evidence" value="ECO:0007669"/>
    <property type="project" value="InterPro"/>
</dbReference>
<dbReference type="PANTHER" id="PTHR30007:SF1">
    <property type="entry name" value="BLR1914 PROTEIN"/>
    <property type="match status" value="1"/>
</dbReference>